<dbReference type="Proteomes" id="UP000238415">
    <property type="component" value="Unassembled WGS sequence"/>
</dbReference>
<dbReference type="EMBL" id="PVXM01000006">
    <property type="protein sequence ID" value="PRR75073.1"/>
    <property type="molecule type" value="Genomic_DNA"/>
</dbReference>
<reference evidence="1 2" key="1">
    <citation type="submission" date="2018-03" db="EMBL/GenBank/DDBJ databases">
        <title>Genome sequence of Moorella humiferrea DSM 23265.</title>
        <authorList>
            <person name="Poehlein A."/>
            <person name="Daniel R."/>
        </authorList>
    </citation>
    <scope>NUCLEOTIDE SEQUENCE [LARGE SCALE GENOMIC DNA]</scope>
    <source>
        <strain evidence="1 2">DSM 23265</strain>
    </source>
</reference>
<evidence type="ECO:0000313" key="1">
    <source>
        <dbReference type="EMBL" id="PRR75073.1"/>
    </source>
</evidence>
<protein>
    <submittedName>
        <fullName evidence="1">Uncharacterized protein</fullName>
    </submittedName>
</protein>
<dbReference type="AlphaFoldDB" id="A0A2T0AWH9"/>
<dbReference type="RefSeq" id="WP_106004588.1">
    <property type="nucleotide sequence ID" value="NZ_CP136419.1"/>
</dbReference>
<sequence length="126" mass="14360">MKIINFAHPLTPANLGEIARLSGGGVEEVIEVTCHIDPRCTLEPQIEALVDSLGFSSWEWQTGSFLFNLPSLNYCAAVLVAHLHGRIGYFPAMLRLRPVDESFRWRFEVAEIINLQAVRERARRRR</sequence>
<dbReference type="CDD" id="cd09766">
    <property type="entry name" value="Csx15_I-U"/>
    <property type="match status" value="1"/>
</dbReference>
<dbReference type="NCBIfam" id="NF040560">
    <property type="entry name" value="CAS_Csx15"/>
    <property type="match status" value="1"/>
</dbReference>
<comment type="caution">
    <text evidence="1">The sequence shown here is derived from an EMBL/GenBank/DDBJ whole genome shotgun (WGS) entry which is preliminary data.</text>
</comment>
<organism evidence="1 2">
    <name type="scientific">Neomoorella humiferrea</name>
    <dbReference type="NCBI Taxonomy" id="676965"/>
    <lineage>
        <taxon>Bacteria</taxon>
        <taxon>Bacillati</taxon>
        <taxon>Bacillota</taxon>
        <taxon>Clostridia</taxon>
        <taxon>Neomoorellales</taxon>
        <taxon>Neomoorellaceae</taxon>
        <taxon>Neomoorella</taxon>
    </lineage>
</organism>
<name>A0A2T0AWH9_9FIRM</name>
<dbReference type="OrthoDB" id="597445at2"/>
<proteinExistence type="predicted"/>
<evidence type="ECO:0000313" key="2">
    <source>
        <dbReference type="Proteomes" id="UP000238415"/>
    </source>
</evidence>
<accession>A0A2T0AWH9</accession>
<gene>
    <name evidence="1" type="ORF">MOHU_05800</name>
</gene>
<keyword evidence="2" id="KW-1185">Reference proteome</keyword>